<accession>A0A6A3J9U9</accession>
<dbReference type="Proteomes" id="UP000434957">
    <property type="component" value="Unassembled WGS sequence"/>
</dbReference>
<comment type="caution">
    <text evidence="1">The sequence shown here is derived from an EMBL/GenBank/DDBJ whole genome shotgun (WGS) entry which is preliminary data.</text>
</comment>
<protein>
    <submittedName>
        <fullName evidence="1">Uncharacterized protein</fullName>
    </submittedName>
</protein>
<sequence length="57" mass="6488">MRRSSFCLSVFLSVRLRSRTQILVRRAISFLRSSHCCCVTVASNSESCSFLRKSARS</sequence>
<keyword evidence="4" id="KW-1185">Reference proteome</keyword>
<dbReference type="AlphaFoldDB" id="A0A6A3J9U9"/>
<evidence type="ECO:0000313" key="1">
    <source>
        <dbReference type="EMBL" id="KAE8990527.1"/>
    </source>
</evidence>
<dbReference type="EMBL" id="QXFT01002466">
    <property type="protein sequence ID" value="KAE9297864.1"/>
    <property type="molecule type" value="Genomic_DNA"/>
</dbReference>
<dbReference type="EMBL" id="QXFU01002094">
    <property type="protein sequence ID" value="KAE8990527.1"/>
    <property type="molecule type" value="Genomic_DNA"/>
</dbReference>
<evidence type="ECO:0000313" key="3">
    <source>
        <dbReference type="EMBL" id="KAE9297864.1"/>
    </source>
</evidence>
<reference evidence="1 5" key="1">
    <citation type="submission" date="2018-09" db="EMBL/GenBank/DDBJ databases">
        <title>Genomic investigation of the strawberry pathogen Phytophthora fragariae indicates pathogenicity is determined by transcriptional variation in three key races.</title>
        <authorList>
            <person name="Adams T.M."/>
            <person name="Armitage A.D."/>
            <person name="Sobczyk M.K."/>
            <person name="Bates H.J."/>
            <person name="Dunwell J.M."/>
            <person name="Nellist C.F."/>
            <person name="Harrison R.J."/>
        </authorList>
    </citation>
    <scope>NUCLEOTIDE SEQUENCE [LARGE SCALE GENOMIC DNA]</scope>
    <source>
        <strain evidence="1 5">SCRP324</strain>
        <strain evidence="2 4">SCRP333</strain>
    </source>
</reference>
<evidence type="ECO:0000313" key="2">
    <source>
        <dbReference type="EMBL" id="KAE9261139.1"/>
    </source>
</evidence>
<gene>
    <name evidence="1" type="ORF">PR002_g21130</name>
    <name evidence="3" type="ORF">PR003_g23392</name>
    <name evidence="2" type="ORF">PR003_g34059</name>
</gene>
<dbReference type="OrthoDB" id="10283084at2759"/>
<proteinExistence type="predicted"/>
<evidence type="ECO:0000313" key="4">
    <source>
        <dbReference type="Proteomes" id="UP000434957"/>
    </source>
</evidence>
<organism evidence="1 5">
    <name type="scientific">Phytophthora rubi</name>
    <dbReference type="NCBI Taxonomy" id="129364"/>
    <lineage>
        <taxon>Eukaryota</taxon>
        <taxon>Sar</taxon>
        <taxon>Stramenopiles</taxon>
        <taxon>Oomycota</taxon>
        <taxon>Peronosporomycetes</taxon>
        <taxon>Peronosporales</taxon>
        <taxon>Peronosporaceae</taxon>
        <taxon>Phytophthora</taxon>
    </lineage>
</organism>
<name>A0A6A3J9U9_9STRA</name>
<dbReference type="Proteomes" id="UP000435112">
    <property type="component" value="Unassembled WGS sequence"/>
</dbReference>
<dbReference type="EMBL" id="QXFT01010620">
    <property type="protein sequence ID" value="KAE9261139.1"/>
    <property type="molecule type" value="Genomic_DNA"/>
</dbReference>
<evidence type="ECO:0000313" key="5">
    <source>
        <dbReference type="Proteomes" id="UP000435112"/>
    </source>
</evidence>